<organism evidence="2">
    <name type="scientific">Lotus japonicus</name>
    <name type="common">Lotus corniculatus var. japonicus</name>
    <dbReference type="NCBI Taxonomy" id="34305"/>
    <lineage>
        <taxon>Eukaryota</taxon>
        <taxon>Viridiplantae</taxon>
        <taxon>Streptophyta</taxon>
        <taxon>Embryophyta</taxon>
        <taxon>Tracheophyta</taxon>
        <taxon>Spermatophyta</taxon>
        <taxon>Magnoliopsida</taxon>
        <taxon>eudicotyledons</taxon>
        <taxon>Gunneridae</taxon>
        <taxon>Pentapetalae</taxon>
        <taxon>rosids</taxon>
        <taxon>fabids</taxon>
        <taxon>Fabales</taxon>
        <taxon>Fabaceae</taxon>
        <taxon>Papilionoideae</taxon>
        <taxon>50 kb inversion clade</taxon>
        <taxon>NPAAA clade</taxon>
        <taxon>Hologalegina</taxon>
        <taxon>robinioid clade</taxon>
        <taxon>Loteae</taxon>
        <taxon>Lotus</taxon>
    </lineage>
</organism>
<name>I3T0J5_LOTJA</name>
<dbReference type="AlphaFoldDB" id="I3T0J5"/>
<dbReference type="EMBL" id="BT146243">
    <property type="protein sequence ID" value="AFK46037.1"/>
    <property type="molecule type" value="mRNA"/>
</dbReference>
<proteinExistence type="evidence at transcript level"/>
<keyword evidence="1" id="KW-0472">Membrane</keyword>
<feature type="transmembrane region" description="Helical" evidence="1">
    <location>
        <begin position="6"/>
        <end position="35"/>
    </location>
</feature>
<keyword evidence="1" id="KW-1133">Transmembrane helix</keyword>
<accession>I3T0J5</accession>
<protein>
    <submittedName>
        <fullName evidence="2">Uncharacterized protein</fullName>
    </submittedName>
</protein>
<keyword evidence="1" id="KW-0812">Transmembrane</keyword>
<sequence length="135" mass="15507">MPFSTSLLFLFSSSLLPLFFFSSSFFFFSCSSFFFRSSTVRMMTELNFFFSWLAKQTMSTLSPVTDTRSLSSPSSDTAVTPLTSAAIFRALFLHLSQSICNCITTFCFMIETRGYFMLLQSESSKLKPICRLFWY</sequence>
<evidence type="ECO:0000313" key="2">
    <source>
        <dbReference type="EMBL" id="AFK46037.1"/>
    </source>
</evidence>
<evidence type="ECO:0000256" key="1">
    <source>
        <dbReference type="SAM" id="Phobius"/>
    </source>
</evidence>
<reference evidence="2" key="1">
    <citation type="submission" date="2012-05" db="EMBL/GenBank/DDBJ databases">
        <authorList>
            <person name="Krishnakumar V."/>
            <person name="Cheung F."/>
            <person name="Xiao Y."/>
            <person name="Chan A."/>
            <person name="Moskal W.A."/>
            <person name="Town C.D."/>
        </authorList>
    </citation>
    <scope>NUCLEOTIDE SEQUENCE</scope>
</reference>